<organism evidence="2 3">
    <name type="scientific">Ohtaekwangia koreensis</name>
    <dbReference type="NCBI Taxonomy" id="688867"/>
    <lineage>
        <taxon>Bacteria</taxon>
        <taxon>Pseudomonadati</taxon>
        <taxon>Bacteroidota</taxon>
        <taxon>Cytophagia</taxon>
        <taxon>Cytophagales</taxon>
        <taxon>Fulvivirgaceae</taxon>
        <taxon>Ohtaekwangia</taxon>
    </lineage>
</organism>
<dbReference type="RefSeq" id="WP_079685689.1">
    <property type="nucleotide sequence ID" value="NZ_FUZU01000001.1"/>
</dbReference>
<protein>
    <recommendedName>
        <fullName evidence="4">DUF3299 domain-containing protein</fullName>
    </recommendedName>
</protein>
<reference evidence="2 3" key="1">
    <citation type="submission" date="2017-02" db="EMBL/GenBank/DDBJ databases">
        <authorList>
            <person name="Peterson S.W."/>
        </authorList>
    </citation>
    <scope>NUCLEOTIDE SEQUENCE [LARGE SCALE GENOMIC DNA]</scope>
    <source>
        <strain evidence="2 3">DSM 25262</strain>
    </source>
</reference>
<evidence type="ECO:0008006" key="4">
    <source>
        <dbReference type="Google" id="ProtNLM"/>
    </source>
</evidence>
<dbReference type="Proteomes" id="UP000190961">
    <property type="component" value="Unassembled WGS sequence"/>
</dbReference>
<accession>A0A1T5JIF7</accession>
<sequence>MRKLSLIGALLLCAGSILAQGKTDMWESFAKTKFEPKYYEKLGEYLFYPTFPADIKALEGKEITVQGFYVPFAPEDGNYIIISKYPMSQCFFCGGGGPESIAEVNFAKEPRKFQVDDLITVKGKLKLNADNLDHVNFILTDAVLVSK</sequence>
<dbReference type="EMBL" id="FUZU01000001">
    <property type="protein sequence ID" value="SKC51230.1"/>
    <property type="molecule type" value="Genomic_DNA"/>
</dbReference>
<dbReference type="OrthoDB" id="1348500at2"/>
<dbReference type="AlphaFoldDB" id="A0A1T5JIF7"/>
<evidence type="ECO:0000313" key="3">
    <source>
        <dbReference type="Proteomes" id="UP000190961"/>
    </source>
</evidence>
<proteinExistence type="predicted"/>
<name>A0A1T5JIF7_9BACT</name>
<evidence type="ECO:0000256" key="1">
    <source>
        <dbReference type="SAM" id="SignalP"/>
    </source>
</evidence>
<feature type="chain" id="PRO_5013273289" description="DUF3299 domain-containing protein" evidence="1">
    <location>
        <begin position="20"/>
        <end position="147"/>
    </location>
</feature>
<gene>
    <name evidence="2" type="ORF">SAMN05660236_1127</name>
</gene>
<keyword evidence="1" id="KW-0732">Signal</keyword>
<evidence type="ECO:0000313" key="2">
    <source>
        <dbReference type="EMBL" id="SKC51230.1"/>
    </source>
</evidence>
<feature type="signal peptide" evidence="1">
    <location>
        <begin position="1"/>
        <end position="19"/>
    </location>
</feature>
<dbReference type="STRING" id="688867.SAMN05660236_1127"/>
<dbReference type="Gene3D" id="2.40.50.870">
    <property type="entry name" value="Protein of unknown function (DUF3299)"/>
    <property type="match status" value="1"/>
</dbReference>
<keyword evidence="3" id="KW-1185">Reference proteome</keyword>